<dbReference type="Proteomes" id="UP001209730">
    <property type="component" value="Unassembled WGS sequence"/>
</dbReference>
<evidence type="ECO:0000313" key="2">
    <source>
        <dbReference type="Proteomes" id="UP001209730"/>
    </source>
</evidence>
<gene>
    <name evidence="1" type="primary">tagF</name>
    <name evidence="1" type="ORF">OQJ68_00530</name>
</gene>
<protein>
    <submittedName>
        <fullName evidence="1">Type VI secretion system-associated protein TagF</fullName>
    </submittedName>
</protein>
<sequence>MSTAMGIFGKLPGHGDFIQRQLPASFVTPWDEWLQRAVHGSRELVGESWLDYFLTAPVWRFALSPGVLDERGWAGVLVPSVDSVGRYFPLTLAAPVSGKANPFALQLSAEGWYRELSNLAIEALQNALLADQLMERFPQLAENIPATDISLNAGGVLKAVGENSDIASCYPGILDYLYRQQFPAFGLWWCVGSQQLAPNALLCPSLPDPGLYASMLGAPELRW</sequence>
<dbReference type="EMBL" id="JAPHQB010000001">
    <property type="protein sequence ID" value="MCX2800266.1"/>
    <property type="molecule type" value="Genomic_DNA"/>
</dbReference>
<dbReference type="Gene3D" id="3.40.1730.10">
    <property type="entry name" value="pa0076 domain"/>
    <property type="match status" value="1"/>
</dbReference>
<dbReference type="NCBIfam" id="TIGR03373">
    <property type="entry name" value="VI_minor_4"/>
    <property type="match status" value="1"/>
</dbReference>
<dbReference type="InterPro" id="IPR017748">
    <property type="entry name" value="TagF"/>
</dbReference>
<dbReference type="AlphaFoldDB" id="A0AB35HSR5"/>
<accession>A0AB35HSR5</accession>
<dbReference type="GeneID" id="76606671"/>
<dbReference type="Pfam" id="PF09867">
    <property type="entry name" value="TagF_N"/>
    <property type="match status" value="1"/>
</dbReference>
<proteinExistence type="predicted"/>
<dbReference type="PIRSF" id="PIRSF029287">
    <property type="entry name" value="UCP029287"/>
    <property type="match status" value="1"/>
</dbReference>
<dbReference type="RefSeq" id="WP_139223178.1">
    <property type="nucleotide sequence ID" value="NZ_CP014864.1"/>
</dbReference>
<evidence type="ECO:0000313" key="1">
    <source>
        <dbReference type="EMBL" id="MCX2800266.1"/>
    </source>
</evidence>
<organism evidence="1 2">
    <name type="scientific">Microbulbifer thermotolerans</name>
    <dbReference type="NCBI Taxonomy" id="252514"/>
    <lineage>
        <taxon>Bacteria</taxon>
        <taxon>Pseudomonadati</taxon>
        <taxon>Pseudomonadota</taxon>
        <taxon>Gammaproteobacteria</taxon>
        <taxon>Cellvibrionales</taxon>
        <taxon>Microbulbiferaceae</taxon>
        <taxon>Microbulbifer</taxon>
    </lineage>
</organism>
<dbReference type="InterPro" id="IPR038225">
    <property type="entry name" value="TagF_sf"/>
</dbReference>
<reference evidence="1" key="1">
    <citation type="submission" date="2022-11" db="EMBL/GenBank/DDBJ databases">
        <title>Chitin-degrading and fungicidal potential of chitinolytic bacterial strains from marine environment of the Pacific Ocean regions.</title>
        <authorList>
            <person name="Pentekhina I."/>
            <person name="Nedashkovskaya O."/>
            <person name="Seitkalieva A."/>
            <person name="Podvolotskaya A."/>
            <person name="Tekutyeva L."/>
            <person name="Balabanova L."/>
        </authorList>
    </citation>
    <scope>NUCLEOTIDE SEQUENCE</scope>
    <source>
        <strain evidence="1">KMM 6838</strain>
    </source>
</reference>
<name>A0AB35HSR5_MICTH</name>
<comment type="caution">
    <text evidence="1">The sequence shown here is derived from an EMBL/GenBank/DDBJ whole genome shotgun (WGS) entry which is preliminary data.</text>
</comment>